<dbReference type="InterPro" id="IPR011701">
    <property type="entry name" value="MFS"/>
</dbReference>
<feature type="transmembrane region" description="Helical" evidence="6">
    <location>
        <begin position="25"/>
        <end position="50"/>
    </location>
</feature>
<evidence type="ECO:0000256" key="3">
    <source>
        <dbReference type="ARBA" id="ARBA00022692"/>
    </source>
</evidence>
<dbReference type="Proteomes" id="UP000207598">
    <property type="component" value="Unassembled WGS sequence"/>
</dbReference>
<dbReference type="PANTHER" id="PTHR23502:SF132">
    <property type="entry name" value="POLYAMINE TRANSPORTER 2-RELATED"/>
    <property type="match status" value="1"/>
</dbReference>
<comment type="subcellular location">
    <subcellularLocation>
        <location evidence="1">Membrane</location>
        <topology evidence="1">Multi-pass membrane protein</topology>
    </subcellularLocation>
</comment>
<dbReference type="InterPro" id="IPR005829">
    <property type="entry name" value="Sugar_transporter_CS"/>
</dbReference>
<dbReference type="GO" id="GO:0140115">
    <property type="term" value="P:export across plasma membrane"/>
    <property type="evidence" value="ECO:0007669"/>
    <property type="project" value="UniProtKB-ARBA"/>
</dbReference>
<evidence type="ECO:0000313" key="8">
    <source>
        <dbReference type="EMBL" id="SMX50601.1"/>
    </source>
</evidence>
<feature type="transmembrane region" description="Helical" evidence="6">
    <location>
        <begin position="357"/>
        <end position="381"/>
    </location>
</feature>
<dbReference type="InterPro" id="IPR036259">
    <property type="entry name" value="MFS_trans_sf"/>
</dbReference>
<accession>A0A238L6Z5</accession>
<dbReference type="PANTHER" id="PTHR23502">
    <property type="entry name" value="MAJOR FACILITATOR SUPERFAMILY"/>
    <property type="match status" value="1"/>
</dbReference>
<dbReference type="OrthoDB" id="9800416at2"/>
<dbReference type="GO" id="GO:0005886">
    <property type="term" value="C:plasma membrane"/>
    <property type="evidence" value="ECO:0007669"/>
    <property type="project" value="TreeGrafter"/>
</dbReference>
<dbReference type="GO" id="GO:0042908">
    <property type="term" value="P:xenobiotic transport"/>
    <property type="evidence" value="ECO:0007669"/>
    <property type="project" value="UniProtKB-ARBA"/>
</dbReference>
<reference evidence="8 9" key="1">
    <citation type="submission" date="2017-05" db="EMBL/GenBank/DDBJ databases">
        <authorList>
            <person name="Song R."/>
            <person name="Chenine A.L."/>
            <person name="Ruprecht R.M."/>
        </authorList>
    </citation>
    <scope>NUCLEOTIDE SEQUENCE [LARGE SCALE GENOMIC DNA]</scope>
    <source>
        <strain evidence="8 9">CECT 8898</strain>
    </source>
</reference>
<feature type="transmembrane region" description="Helical" evidence="6">
    <location>
        <begin position="234"/>
        <end position="255"/>
    </location>
</feature>
<dbReference type="PROSITE" id="PS51318">
    <property type="entry name" value="TAT"/>
    <property type="match status" value="1"/>
</dbReference>
<feature type="transmembrane region" description="Helical" evidence="6">
    <location>
        <begin position="150"/>
        <end position="174"/>
    </location>
</feature>
<name>A0A238L6Z5_9RHOB</name>
<keyword evidence="5 6" id="KW-0472">Membrane</keyword>
<keyword evidence="2" id="KW-0813">Transport</keyword>
<evidence type="ECO:0000256" key="4">
    <source>
        <dbReference type="ARBA" id="ARBA00022989"/>
    </source>
</evidence>
<feature type="transmembrane region" description="Helical" evidence="6">
    <location>
        <begin position="117"/>
        <end position="138"/>
    </location>
</feature>
<organism evidence="8 9">
    <name type="scientific">Maliponia aquimaris</name>
    <dbReference type="NCBI Taxonomy" id="1673631"/>
    <lineage>
        <taxon>Bacteria</taxon>
        <taxon>Pseudomonadati</taxon>
        <taxon>Pseudomonadota</taxon>
        <taxon>Alphaproteobacteria</taxon>
        <taxon>Rhodobacterales</taxon>
        <taxon>Paracoccaceae</taxon>
        <taxon>Maliponia</taxon>
    </lineage>
</organism>
<feature type="transmembrane region" description="Helical" evidence="6">
    <location>
        <begin position="92"/>
        <end position="111"/>
    </location>
</feature>
<protein>
    <submittedName>
        <fullName evidence="8">Bicyclomycin resistance protein</fullName>
    </submittedName>
</protein>
<evidence type="ECO:0000256" key="6">
    <source>
        <dbReference type="SAM" id="Phobius"/>
    </source>
</evidence>
<gene>
    <name evidence="8" type="primary">bcr_2</name>
    <name evidence="8" type="ORF">MAA8898_04873</name>
</gene>
<feature type="domain" description="Major facilitator superfamily (MFS) profile" evidence="7">
    <location>
        <begin position="23"/>
        <end position="410"/>
    </location>
</feature>
<dbReference type="PROSITE" id="PS00216">
    <property type="entry name" value="SUGAR_TRANSPORT_1"/>
    <property type="match status" value="1"/>
</dbReference>
<sequence>MSQPPSQTRPIAAPASEERPGRVEFVALMAALAASVAFSIDAMLPALPAMAEALTPEAPNRAQLVVTVFVFGLGLGTLFTGPLSDSFGRKSIALAGAVLYIAGALLAVRAHSLEGLLAARLVQGLGAAGPRVVAMAIIRDRFAGRHMAQIMSFVMMVFTLVPALAPTIGAGLVALWDWTAIFWAFVLFALVSSLWLALRLPETLPVAARRPFRLRALHAAIVEMLRLPVVRLSIAAQSLVFGMLFATISSIQPIYETVLGRADSFPLWFGASAILSASGSVVNALLVVRLGMRRLVSVMLAVQVGVSGALLCLDLGGWSGVGFFAAFFAWQVMAFFQAGLTIGNLNALAMEPVGHIAGTAASVISALSTVAAVALAVPVGLMFDGTVRPLALGVMVYAALGLLLMRAMPRAEARP</sequence>
<keyword evidence="9" id="KW-1185">Reference proteome</keyword>
<feature type="transmembrane region" description="Helical" evidence="6">
    <location>
        <begin position="323"/>
        <end position="345"/>
    </location>
</feature>
<keyword evidence="4 6" id="KW-1133">Transmembrane helix</keyword>
<dbReference type="SUPFAM" id="SSF103473">
    <property type="entry name" value="MFS general substrate transporter"/>
    <property type="match status" value="1"/>
</dbReference>
<dbReference type="GO" id="GO:0022857">
    <property type="term" value="F:transmembrane transporter activity"/>
    <property type="evidence" value="ECO:0007669"/>
    <property type="project" value="InterPro"/>
</dbReference>
<dbReference type="AlphaFoldDB" id="A0A238L6Z5"/>
<dbReference type="EMBL" id="FXYF01000024">
    <property type="protein sequence ID" value="SMX50601.1"/>
    <property type="molecule type" value="Genomic_DNA"/>
</dbReference>
<dbReference type="InterPro" id="IPR020846">
    <property type="entry name" value="MFS_dom"/>
</dbReference>
<dbReference type="CDD" id="cd17320">
    <property type="entry name" value="MFS_MdfA_MDR_like"/>
    <property type="match status" value="1"/>
</dbReference>
<evidence type="ECO:0000313" key="9">
    <source>
        <dbReference type="Proteomes" id="UP000207598"/>
    </source>
</evidence>
<dbReference type="Gene3D" id="1.20.1720.10">
    <property type="entry name" value="Multidrug resistance protein D"/>
    <property type="match status" value="1"/>
</dbReference>
<evidence type="ECO:0000256" key="2">
    <source>
        <dbReference type="ARBA" id="ARBA00022448"/>
    </source>
</evidence>
<proteinExistence type="predicted"/>
<feature type="transmembrane region" description="Helical" evidence="6">
    <location>
        <begin position="267"/>
        <end position="288"/>
    </location>
</feature>
<evidence type="ECO:0000259" key="7">
    <source>
        <dbReference type="PROSITE" id="PS50850"/>
    </source>
</evidence>
<dbReference type="RefSeq" id="WP_094023586.1">
    <property type="nucleotide sequence ID" value="NZ_FXYF01000024.1"/>
</dbReference>
<feature type="transmembrane region" description="Helical" evidence="6">
    <location>
        <begin position="62"/>
        <end position="80"/>
    </location>
</feature>
<evidence type="ECO:0000256" key="1">
    <source>
        <dbReference type="ARBA" id="ARBA00004141"/>
    </source>
</evidence>
<feature type="transmembrane region" description="Helical" evidence="6">
    <location>
        <begin position="387"/>
        <end position="405"/>
    </location>
</feature>
<dbReference type="PROSITE" id="PS50850">
    <property type="entry name" value="MFS"/>
    <property type="match status" value="1"/>
</dbReference>
<dbReference type="Pfam" id="PF07690">
    <property type="entry name" value="MFS_1"/>
    <property type="match status" value="1"/>
</dbReference>
<feature type="transmembrane region" description="Helical" evidence="6">
    <location>
        <begin position="295"/>
        <end position="317"/>
    </location>
</feature>
<dbReference type="InterPro" id="IPR006311">
    <property type="entry name" value="TAT_signal"/>
</dbReference>
<keyword evidence="3 6" id="KW-0812">Transmembrane</keyword>
<feature type="transmembrane region" description="Helical" evidence="6">
    <location>
        <begin position="180"/>
        <end position="200"/>
    </location>
</feature>
<evidence type="ECO:0000256" key="5">
    <source>
        <dbReference type="ARBA" id="ARBA00023136"/>
    </source>
</evidence>